<dbReference type="GO" id="GO:0005525">
    <property type="term" value="F:GTP binding"/>
    <property type="evidence" value="ECO:0007669"/>
    <property type="project" value="TreeGrafter"/>
</dbReference>
<organism evidence="2 3">
    <name type="scientific">Halocaridina rubra</name>
    <name type="common">Hawaiian red shrimp</name>
    <dbReference type="NCBI Taxonomy" id="373956"/>
    <lineage>
        <taxon>Eukaryota</taxon>
        <taxon>Metazoa</taxon>
        <taxon>Ecdysozoa</taxon>
        <taxon>Arthropoda</taxon>
        <taxon>Crustacea</taxon>
        <taxon>Multicrustacea</taxon>
        <taxon>Malacostraca</taxon>
        <taxon>Eumalacostraca</taxon>
        <taxon>Eucarida</taxon>
        <taxon>Decapoda</taxon>
        <taxon>Pleocyemata</taxon>
        <taxon>Caridea</taxon>
        <taxon>Atyoidea</taxon>
        <taxon>Atyidae</taxon>
        <taxon>Halocaridina</taxon>
    </lineage>
</organism>
<dbReference type="GO" id="GO:0030686">
    <property type="term" value="C:90S preribosome"/>
    <property type="evidence" value="ECO:0007669"/>
    <property type="project" value="TreeGrafter"/>
</dbReference>
<dbReference type="SUPFAM" id="SSF52540">
    <property type="entry name" value="P-loop containing nucleoside triphosphate hydrolases"/>
    <property type="match status" value="1"/>
</dbReference>
<dbReference type="GO" id="GO:0003924">
    <property type="term" value="F:GTPase activity"/>
    <property type="evidence" value="ECO:0007669"/>
    <property type="project" value="TreeGrafter"/>
</dbReference>
<dbReference type="GO" id="GO:0034511">
    <property type="term" value="F:U3 snoRNA binding"/>
    <property type="evidence" value="ECO:0007669"/>
    <property type="project" value="TreeGrafter"/>
</dbReference>
<evidence type="ECO:0000313" key="3">
    <source>
        <dbReference type="Proteomes" id="UP001381693"/>
    </source>
</evidence>
<keyword evidence="2" id="KW-0378">Hydrolase</keyword>
<evidence type="ECO:0000256" key="1">
    <source>
        <dbReference type="SAM" id="MobiDB-lite"/>
    </source>
</evidence>
<gene>
    <name evidence="2" type="primary">BMS1_1</name>
    <name evidence="2" type="ORF">SK128_013491</name>
</gene>
<dbReference type="Gene3D" id="3.40.50.300">
    <property type="entry name" value="P-loop containing nucleotide triphosphate hydrolases"/>
    <property type="match status" value="1"/>
</dbReference>
<evidence type="ECO:0000313" key="2">
    <source>
        <dbReference type="EMBL" id="KAK7084475.1"/>
    </source>
</evidence>
<proteinExistence type="predicted"/>
<sequence length="141" mass="15772">MILIYTCANIECWNYNSTMGAELDFDKKKAHSHRHAGRKAEKKAAKKKHEQDLTAQQRNPKAFAFKSAAKAQKQFLRTQDFKAKKHHIPVVDRTPLEPPPVIVAVVGGPKSGKSTLLRCLIKNFTRQKLSDIQGPVTVVVG</sequence>
<dbReference type="EMBL" id="JAXCGZ010002075">
    <property type="protein sequence ID" value="KAK7084475.1"/>
    <property type="molecule type" value="Genomic_DNA"/>
</dbReference>
<dbReference type="GO" id="GO:0000462">
    <property type="term" value="P:maturation of SSU-rRNA from tricistronic rRNA transcript (SSU-rRNA, 5.8S rRNA, LSU-rRNA)"/>
    <property type="evidence" value="ECO:0007669"/>
    <property type="project" value="TreeGrafter"/>
</dbReference>
<keyword evidence="3" id="KW-1185">Reference proteome</keyword>
<reference evidence="2 3" key="1">
    <citation type="submission" date="2023-11" db="EMBL/GenBank/DDBJ databases">
        <title>Halocaridina rubra genome assembly.</title>
        <authorList>
            <person name="Smith C."/>
        </authorList>
    </citation>
    <scope>NUCLEOTIDE SEQUENCE [LARGE SCALE GENOMIC DNA]</scope>
    <source>
        <strain evidence="2">EP-1</strain>
        <tissue evidence="2">Whole</tissue>
    </source>
</reference>
<dbReference type="AlphaFoldDB" id="A0AAN9AF19"/>
<dbReference type="InterPro" id="IPR039761">
    <property type="entry name" value="Bms1/Tsr1"/>
</dbReference>
<dbReference type="PANTHER" id="PTHR12858:SF2">
    <property type="entry name" value="RIBOSOME BIOGENESIS PROTEIN BMS1 HOMOLOG"/>
    <property type="match status" value="1"/>
</dbReference>
<protein>
    <submittedName>
        <fullName evidence="2">Glycoside hydrolase 2 (Mannanase, beta-galactosidase)</fullName>
    </submittedName>
</protein>
<feature type="region of interest" description="Disordered" evidence="1">
    <location>
        <begin position="30"/>
        <end position="59"/>
    </location>
</feature>
<name>A0AAN9AF19_HALRR</name>
<dbReference type="PANTHER" id="PTHR12858">
    <property type="entry name" value="RIBOSOME BIOGENESIS PROTEIN"/>
    <property type="match status" value="1"/>
</dbReference>
<dbReference type="Proteomes" id="UP001381693">
    <property type="component" value="Unassembled WGS sequence"/>
</dbReference>
<dbReference type="InterPro" id="IPR027417">
    <property type="entry name" value="P-loop_NTPase"/>
</dbReference>
<accession>A0AAN9AF19</accession>
<comment type="caution">
    <text evidence="2">The sequence shown here is derived from an EMBL/GenBank/DDBJ whole genome shotgun (WGS) entry which is preliminary data.</text>
</comment>
<dbReference type="GO" id="GO:0000479">
    <property type="term" value="P:endonucleolytic cleavage of tricistronic rRNA transcript (SSU-rRNA, 5.8S rRNA, LSU-rRNA)"/>
    <property type="evidence" value="ECO:0007669"/>
    <property type="project" value="TreeGrafter"/>
</dbReference>